<dbReference type="InterPro" id="IPR016024">
    <property type="entry name" value="ARM-type_fold"/>
</dbReference>
<dbReference type="SUPFAM" id="SSF48371">
    <property type="entry name" value="ARM repeat"/>
    <property type="match status" value="1"/>
</dbReference>
<evidence type="ECO:0000256" key="1">
    <source>
        <dbReference type="SAM" id="Phobius"/>
    </source>
</evidence>
<comment type="caution">
    <text evidence="2">The sequence shown here is derived from an EMBL/GenBank/DDBJ whole genome shotgun (WGS) entry which is preliminary data.</text>
</comment>
<organism evidence="2 3">
    <name type="scientific">Flavobacterium suzhouense</name>
    <dbReference type="NCBI Taxonomy" id="1529638"/>
    <lineage>
        <taxon>Bacteria</taxon>
        <taxon>Pseudomonadati</taxon>
        <taxon>Bacteroidota</taxon>
        <taxon>Flavobacteriia</taxon>
        <taxon>Flavobacteriales</taxon>
        <taxon>Flavobacteriaceae</taxon>
        <taxon>Flavobacterium</taxon>
    </lineage>
</organism>
<accession>A0ABW5NQA4</accession>
<dbReference type="Proteomes" id="UP001597480">
    <property type="component" value="Unassembled WGS sequence"/>
</dbReference>
<reference evidence="3" key="1">
    <citation type="journal article" date="2019" name="Int. J. Syst. Evol. Microbiol.">
        <title>The Global Catalogue of Microorganisms (GCM) 10K type strain sequencing project: providing services to taxonomists for standard genome sequencing and annotation.</title>
        <authorList>
            <consortium name="The Broad Institute Genomics Platform"/>
            <consortium name="The Broad Institute Genome Sequencing Center for Infectious Disease"/>
            <person name="Wu L."/>
            <person name="Ma J."/>
        </authorList>
    </citation>
    <scope>NUCLEOTIDE SEQUENCE [LARGE SCALE GENOMIC DNA]</scope>
    <source>
        <strain evidence="3">KCTC 42107</strain>
    </source>
</reference>
<gene>
    <name evidence="2" type="ORF">ACFSR3_02985</name>
</gene>
<keyword evidence="1" id="KW-1133">Transmembrane helix</keyword>
<feature type="transmembrane region" description="Helical" evidence="1">
    <location>
        <begin position="17"/>
        <end position="39"/>
    </location>
</feature>
<evidence type="ECO:0000313" key="2">
    <source>
        <dbReference type="EMBL" id="MFD2601009.1"/>
    </source>
</evidence>
<keyword evidence="1" id="KW-0812">Transmembrane</keyword>
<sequence>MEHIWNSYKSGIWLDTILLWLILLFIGIAGMLFLFIIVIRSEKITRRKNYDNYNAVIETIFMHVVFAGRSYASIISDPEYSQYFKIKYFRKQLMKSIINMHQNYDGTSAKILESFYFESGLMETSLAKLKDREMHVVCSGIQELAEMKITKAFPLLVKLSQSRSKEIKIAAIKACTKLNGNKGIVHLAYHKDPIDMWEQVNIVSAFKRNYVEDNDEIELLLTSGNTTVISLGLKIIHTLELARKLPYVVDLAENAPNEQIKFEAQELLLFLTTKNQGDDRF</sequence>
<keyword evidence="3" id="KW-1185">Reference proteome</keyword>
<proteinExistence type="predicted"/>
<evidence type="ECO:0000313" key="3">
    <source>
        <dbReference type="Proteomes" id="UP001597480"/>
    </source>
</evidence>
<name>A0ABW5NQA4_9FLAO</name>
<dbReference type="EMBL" id="JBHUMD010000005">
    <property type="protein sequence ID" value="MFD2601009.1"/>
    <property type="molecule type" value="Genomic_DNA"/>
</dbReference>
<dbReference type="RefSeq" id="WP_379819656.1">
    <property type="nucleotide sequence ID" value="NZ_JBHUMD010000005.1"/>
</dbReference>
<keyword evidence="1" id="KW-0472">Membrane</keyword>
<protein>
    <submittedName>
        <fullName evidence="2">HEAT repeat domain-containing protein</fullName>
    </submittedName>
</protein>